<dbReference type="PIR" id="T20973">
    <property type="entry name" value="T20973"/>
</dbReference>
<dbReference type="KEGG" id="cel:CELE_F15D3.9"/>
<dbReference type="CTD" id="6418583"/>
<dbReference type="UCSC" id="F15D3.9">
    <property type="organism name" value="c. elegans"/>
</dbReference>
<dbReference type="InParanoid" id="O62172"/>
<dbReference type="Proteomes" id="UP000001940">
    <property type="component" value="Chromosome I"/>
</dbReference>
<reference evidence="1 2" key="1">
    <citation type="journal article" date="1998" name="Science">
        <title>Genome sequence of the nematode C. elegans: a platform for investigating biology.</title>
        <authorList>
            <consortium name="The C. elegans sequencing consortium"/>
            <person name="Sulson J.E."/>
            <person name="Waterston R."/>
        </authorList>
    </citation>
    <scope>NUCLEOTIDE SEQUENCE [LARGE SCALE GENOMIC DNA]</scope>
    <source>
        <strain evidence="1 2">Bristol N2</strain>
    </source>
</reference>
<dbReference type="FunCoup" id="O62172">
    <property type="interactions" value="232"/>
</dbReference>
<dbReference type="PaxDb" id="6239-F15D3.9"/>
<name>O62172_CAEEL</name>
<dbReference type="AlphaFoldDB" id="O62172"/>
<dbReference type="EMBL" id="BX284601">
    <property type="protein sequence ID" value="CAB02953.2"/>
    <property type="molecule type" value="Genomic_DNA"/>
</dbReference>
<dbReference type="HOGENOM" id="CLU_2576007_0_0_1"/>
<sequence>MSNSDKSATEASSAKTIWTHCANDGSDRSILSDWMDHSFGAEKEHNLEHDLTEFAQIPFRCANDYEICAKQSEYAFDISNY</sequence>
<keyword evidence="2" id="KW-1185">Reference proteome</keyword>
<dbReference type="AGR" id="WB:WBGene00077557"/>
<dbReference type="GO" id="GO:0008168">
    <property type="term" value="F:methyltransferase activity"/>
    <property type="evidence" value="ECO:0007669"/>
    <property type="project" value="UniProtKB-KW"/>
</dbReference>
<dbReference type="GO" id="GO:0032259">
    <property type="term" value="P:methylation"/>
    <property type="evidence" value="ECO:0007669"/>
    <property type="project" value="UniProtKB-KW"/>
</dbReference>
<keyword evidence="1" id="KW-0489">Methyltransferase</keyword>
<dbReference type="Bgee" id="WBGene00077557">
    <property type="expression patterns" value="Expressed in pharyngeal muscle cell (C elegans) and 3 other cell types or tissues"/>
</dbReference>
<evidence type="ECO:0000313" key="3">
    <source>
        <dbReference type="WormBase" id="F15D3.9"/>
    </source>
</evidence>
<accession>O62172</accession>
<protein>
    <submittedName>
        <fullName evidence="1">SAM-dependent methyltransferase</fullName>
    </submittedName>
</protein>
<dbReference type="GeneID" id="6418583"/>
<keyword evidence="1" id="KW-0808">Transferase</keyword>
<dbReference type="WormBase" id="F15D3.9">
    <property type="protein sequence ID" value="CE40941"/>
    <property type="gene ID" value="WBGene00077557"/>
</dbReference>
<evidence type="ECO:0000313" key="1">
    <source>
        <dbReference type="EMBL" id="CAB02953.2"/>
    </source>
</evidence>
<evidence type="ECO:0000313" key="2">
    <source>
        <dbReference type="Proteomes" id="UP000001940"/>
    </source>
</evidence>
<gene>
    <name evidence="1" type="ORF">CELE_F15D3.9</name>
    <name evidence="1 3" type="ORF">F15D3.9</name>
</gene>
<proteinExistence type="predicted"/>
<dbReference type="RefSeq" id="NP_001122455.1">
    <property type="nucleotide sequence ID" value="NM_001128983.2"/>
</dbReference>
<organism evidence="1 2">
    <name type="scientific">Caenorhabditis elegans</name>
    <dbReference type="NCBI Taxonomy" id="6239"/>
    <lineage>
        <taxon>Eukaryota</taxon>
        <taxon>Metazoa</taxon>
        <taxon>Ecdysozoa</taxon>
        <taxon>Nematoda</taxon>
        <taxon>Chromadorea</taxon>
        <taxon>Rhabditida</taxon>
        <taxon>Rhabditina</taxon>
        <taxon>Rhabditomorpha</taxon>
        <taxon>Rhabditoidea</taxon>
        <taxon>Rhabditidae</taxon>
        <taxon>Peloderinae</taxon>
        <taxon>Caenorhabditis</taxon>
    </lineage>
</organism>